<evidence type="ECO:0008006" key="3">
    <source>
        <dbReference type="Google" id="ProtNLM"/>
    </source>
</evidence>
<keyword evidence="2" id="KW-1185">Reference proteome</keyword>
<sequence length="156" mass="17030">MGAGAGRPAPPSREKAAAVITATWKPLDPDLAAFLTEFEKANATTESDQGRPFAEQFLTTDPNRATVVTREALVASLPMRRRLFESAGLGHAVCVASAQLDLDEHHVLVTTDWDTPRAGAEPVRLESTYLIRRDDDDLRILVYLNHRDIVAVLGAL</sequence>
<comment type="caution">
    <text evidence="1">The sequence shown here is derived from an EMBL/GenBank/DDBJ whole genome shotgun (WGS) entry which is preliminary data.</text>
</comment>
<name>A0A7K0DPW2_9NOCA</name>
<protein>
    <recommendedName>
        <fullName evidence="3">SnoaL-like domain-containing protein</fullName>
    </recommendedName>
</protein>
<proteinExistence type="predicted"/>
<dbReference type="Proteomes" id="UP000431401">
    <property type="component" value="Unassembled WGS sequence"/>
</dbReference>
<organism evidence="1 2">
    <name type="scientific">Nocardia aurantia</name>
    <dbReference type="NCBI Taxonomy" id="2585199"/>
    <lineage>
        <taxon>Bacteria</taxon>
        <taxon>Bacillati</taxon>
        <taxon>Actinomycetota</taxon>
        <taxon>Actinomycetes</taxon>
        <taxon>Mycobacteriales</taxon>
        <taxon>Nocardiaceae</taxon>
        <taxon>Nocardia</taxon>
    </lineage>
</organism>
<reference evidence="1 2" key="1">
    <citation type="submission" date="2019-10" db="EMBL/GenBank/DDBJ databases">
        <title>Nocardia macrotermitis sp. nov. and Nocardia aurantia sp. nov., isolated from the gut of fungus growing-termite Macrotermes natalensis.</title>
        <authorList>
            <person name="Benndorf R."/>
            <person name="Schwitalla J."/>
            <person name="Martin K."/>
            <person name="De Beer W."/>
            <person name="Kaster A.-K."/>
            <person name="Vollmers J."/>
            <person name="Poulsen M."/>
            <person name="Beemelmanns C."/>
        </authorList>
    </citation>
    <scope>NUCLEOTIDE SEQUENCE [LARGE SCALE GENOMIC DNA]</scope>
    <source>
        <strain evidence="1 2">RB56</strain>
    </source>
</reference>
<evidence type="ECO:0000313" key="2">
    <source>
        <dbReference type="Proteomes" id="UP000431401"/>
    </source>
</evidence>
<evidence type="ECO:0000313" key="1">
    <source>
        <dbReference type="EMBL" id="MQY27793.1"/>
    </source>
</evidence>
<dbReference type="AlphaFoldDB" id="A0A7K0DPW2"/>
<accession>A0A7K0DPW2</accession>
<gene>
    <name evidence="1" type="ORF">NRB56_33760</name>
</gene>
<dbReference type="EMBL" id="WEGI01000007">
    <property type="protein sequence ID" value="MQY27793.1"/>
    <property type="molecule type" value="Genomic_DNA"/>
</dbReference>